<proteinExistence type="predicted"/>
<evidence type="ECO:0000313" key="6">
    <source>
        <dbReference type="EMBL" id="KAL1210689.1"/>
    </source>
</evidence>
<keyword evidence="7" id="KW-1185">Reference proteome</keyword>
<protein>
    <recommendedName>
        <fullName evidence="5">GRF-type domain-containing protein</fullName>
    </recommendedName>
</protein>
<dbReference type="PANTHER" id="PTHR33248">
    <property type="entry name" value="ZINC ION-BINDING PROTEIN"/>
    <property type="match status" value="1"/>
</dbReference>
<dbReference type="Pfam" id="PF06839">
    <property type="entry name" value="Zn_ribbon_GRF"/>
    <property type="match status" value="1"/>
</dbReference>
<evidence type="ECO:0000256" key="1">
    <source>
        <dbReference type="ARBA" id="ARBA00022723"/>
    </source>
</evidence>
<organism evidence="6 7">
    <name type="scientific">Cardamine amara subsp. amara</name>
    <dbReference type="NCBI Taxonomy" id="228776"/>
    <lineage>
        <taxon>Eukaryota</taxon>
        <taxon>Viridiplantae</taxon>
        <taxon>Streptophyta</taxon>
        <taxon>Embryophyta</taxon>
        <taxon>Tracheophyta</taxon>
        <taxon>Spermatophyta</taxon>
        <taxon>Magnoliopsida</taxon>
        <taxon>eudicotyledons</taxon>
        <taxon>Gunneridae</taxon>
        <taxon>Pentapetalae</taxon>
        <taxon>rosids</taxon>
        <taxon>malvids</taxon>
        <taxon>Brassicales</taxon>
        <taxon>Brassicaceae</taxon>
        <taxon>Cardamineae</taxon>
        <taxon>Cardamine</taxon>
    </lineage>
</organism>
<comment type="caution">
    <text evidence="6">The sequence shown here is derived from an EMBL/GenBank/DDBJ whole genome shotgun (WGS) entry which is preliminary data.</text>
</comment>
<evidence type="ECO:0000256" key="2">
    <source>
        <dbReference type="ARBA" id="ARBA00022771"/>
    </source>
</evidence>
<dbReference type="InterPro" id="IPR010666">
    <property type="entry name" value="Znf_GRF"/>
</dbReference>
<dbReference type="AlphaFoldDB" id="A0ABD1B1Y4"/>
<evidence type="ECO:0000256" key="4">
    <source>
        <dbReference type="PROSITE-ProRule" id="PRU01343"/>
    </source>
</evidence>
<gene>
    <name evidence="6" type="ORF">V5N11_030322</name>
</gene>
<dbReference type="EMBL" id="JBANAX010000393">
    <property type="protein sequence ID" value="KAL1210689.1"/>
    <property type="molecule type" value="Genomic_DNA"/>
</dbReference>
<keyword evidence="2 4" id="KW-0863">Zinc-finger</keyword>
<keyword evidence="1" id="KW-0479">Metal-binding</keyword>
<dbReference type="PROSITE" id="PS51999">
    <property type="entry name" value="ZF_GRF"/>
    <property type="match status" value="1"/>
</dbReference>
<keyword evidence="3" id="KW-0862">Zinc</keyword>
<evidence type="ECO:0000259" key="5">
    <source>
        <dbReference type="PROSITE" id="PS51999"/>
    </source>
</evidence>
<evidence type="ECO:0000256" key="3">
    <source>
        <dbReference type="ARBA" id="ARBA00022833"/>
    </source>
</evidence>
<dbReference type="GO" id="GO:0008270">
    <property type="term" value="F:zinc ion binding"/>
    <property type="evidence" value="ECO:0007669"/>
    <property type="project" value="UniProtKB-KW"/>
</dbReference>
<evidence type="ECO:0000313" key="7">
    <source>
        <dbReference type="Proteomes" id="UP001558713"/>
    </source>
</evidence>
<feature type="domain" description="GRF-type" evidence="5">
    <location>
        <begin position="25"/>
        <end position="67"/>
    </location>
</feature>
<sequence length="82" mass="9149">MSLSASGLKVDVRSHAKGTGIPRRCRCGEGSIVRTSTTVTNPCRLFHCCPFGSKENNFHLFKWTDESMFDEVEDIEIVGDKI</sequence>
<accession>A0ABD1B1Y4</accession>
<name>A0ABD1B1Y4_CARAN</name>
<reference evidence="6 7" key="1">
    <citation type="submission" date="2024-04" db="EMBL/GenBank/DDBJ databases">
        <title>Genome assembly C_amara_ONT_v2.</title>
        <authorList>
            <person name="Yant L."/>
            <person name="Moore C."/>
            <person name="Slenker M."/>
        </authorList>
    </citation>
    <scope>NUCLEOTIDE SEQUENCE [LARGE SCALE GENOMIC DNA]</scope>
    <source>
        <tissue evidence="6">Leaf</tissue>
    </source>
</reference>
<dbReference type="Proteomes" id="UP001558713">
    <property type="component" value="Unassembled WGS sequence"/>
</dbReference>